<dbReference type="AlphaFoldDB" id="A2DSP3"/>
<dbReference type="Gene3D" id="3.40.30.10">
    <property type="entry name" value="Glutaredoxin"/>
    <property type="match status" value="2"/>
</dbReference>
<dbReference type="VEuPathDB" id="TrichDB:TVAG_434600"/>
<organism evidence="1 2">
    <name type="scientific">Trichomonas vaginalis (strain ATCC PRA-98 / G3)</name>
    <dbReference type="NCBI Taxonomy" id="412133"/>
    <lineage>
        <taxon>Eukaryota</taxon>
        <taxon>Metamonada</taxon>
        <taxon>Parabasalia</taxon>
        <taxon>Trichomonadida</taxon>
        <taxon>Trichomonadidae</taxon>
        <taxon>Trichomonas</taxon>
    </lineage>
</organism>
<dbReference type="RefSeq" id="XP_001328846.1">
    <property type="nucleotide sequence ID" value="XM_001328811.1"/>
</dbReference>
<dbReference type="SUPFAM" id="SSF52833">
    <property type="entry name" value="Thioredoxin-like"/>
    <property type="match status" value="2"/>
</dbReference>
<keyword evidence="2" id="KW-1185">Reference proteome</keyword>
<dbReference type="InterPro" id="IPR036249">
    <property type="entry name" value="Thioredoxin-like_sf"/>
</dbReference>
<protein>
    <recommendedName>
        <fullName evidence="3">Thioredoxin domain-containing protein</fullName>
    </recommendedName>
</protein>
<proteinExistence type="predicted"/>
<evidence type="ECO:0000313" key="1">
    <source>
        <dbReference type="EMBL" id="EAY16623.1"/>
    </source>
</evidence>
<sequence>MLFFAQFSLSRLTFDPAVNDSFIKIVNDANWNDVKKKMKEGVIFFHAPHQRASDTGYLRYVHVCRQYAKEKDDRFYVVNGMFADKVPREFKIPGWPSLVYFKNDKISPIVEQFHGPMSIANLDNFVHKYTWPGFVEVNVSSSMGMQDLIRMAFRDEFESISTGFIFGNNESRFGRICEQFAKTHSTDIRFLEITNPDVAHNIGVHFPSISIFRIEDHKIFNFFGEPKLEVIEKWYKSEVTSSINIKEFNQYELFDISGLTIHTVIKLVPREDRIGNSTMFDDLNSLYYIGTPNVLRYGDPTEMRPLLRLFNISEDAKRICVLSNYTKLGIYDCSEGQVFDRMPEFLETPPQIYGEIAMITETSWSDFIDHGPLIVLFTSKFNCRLCPEYEYYFQEAFYQARDAVPNNVRFTMWPIAENNKVSFMNRINCDAPSVVFFPSHHLTESVKYDGTRDVNSLRKWINKVVVENEEKNVRSSQEL</sequence>
<name>A2DSP3_TRIV3</name>
<dbReference type="VEuPathDB" id="TrichDB:TVAGG3_0376710"/>
<dbReference type="KEGG" id="tva:4774634"/>
<accession>A2DSP3</accession>
<dbReference type="Proteomes" id="UP000001542">
    <property type="component" value="Unassembled WGS sequence"/>
</dbReference>
<gene>
    <name evidence="1" type="ORF">TVAG_434600</name>
</gene>
<dbReference type="CDD" id="cd02947">
    <property type="entry name" value="TRX_family"/>
    <property type="match status" value="1"/>
</dbReference>
<dbReference type="EMBL" id="DS113240">
    <property type="protein sequence ID" value="EAY16623.1"/>
    <property type="molecule type" value="Genomic_DNA"/>
</dbReference>
<reference evidence="1" key="2">
    <citation type="journal article" date="2007" name="Science">
        <title>Draft genome sequence of the sexually transmitted pathogen Trichomonas vaginalis.</title>
        <authorList>
            <person name="Carlton J.M."/>
            <person name="Hirt R.P."/>
            <person name="Silva J.C."/>
            <person name="Delcher A.L."/>
            <person name="Schatz M."/>
            <person name="Zhao Q."/>
            <person name="Wortman J.R."/>
            <person name="Bidwell S.L."/>
            <person name="Alsmark U.C.M."/>
            <person name="Besteiro S."/>
            <person name="Sicheritz-Ponten T."/>
            <person name="Noel C.J."/>
            <person name="Dacks J.B."/>
            <person name="Foster P.G."/>
            <person name="Simillion C."/>
            <person name="Van de Peer Y."/>
            <person name="Miranda-Saavedra D."/>
            <person name="Barton G.J."/>
            <person name="Westrop G.D."/>
            <person name="Mueller S."/>
            <person name="Dessi D."/>
            <person name="Fiori P.L."/>
            <person name="Ren Q."/>
            <person name="Paulsen I."/>
            <person name="Zhang H."/>
            <person name="Bastida-Corcuera F.D."/>
            <person name="Simoes-Barbosa A."/>
            <person name="Brown M.T."/>
            <person name="Hayes R.D."/>
            <person name="Mukherjee M."/>
            <person name="Okumura C.Y."/>
            <person name="Schneider R."/>
            <person name="Smith A.J."/>
            <person name="Vanacova S."/>
            <person name="Villalvazo M."/>
            <person name="Haas B.J."/>
            <person name="Pertea M."/>
            <person name="Feldblyum T.V."/>
            <person name="Utterback T.R."/>
            <person name="Shu C.L."/>
            <person name="Osoegawa K."/>
            <person name="de Jong P.J."/>
            <person name="Hrdy I."/>
            <person name="Horvathova L."/>
            <person name="Zubacova Z."/>
            <person name="Dolezal P."/>
            <person name="Malik S.B."/>
            <person name="Logsdon J.M. Jr."/>
            <person name="Henze K."/>
            <person name="Gupta A."/>
            <person name="Wang C.C."/>
            <person name="Dunne R.L."/>
            <person name="Upcroft J.A."/>
            <person name="Upcroft P."/>
            <person name="White O."/>
            <person name="Salzberg S.L."/>
            <person name="Tang P."/>
            <person name="Chiu C.-H."/>
            <person name="Lee Y.-S."/>
            <person name="Embley T.M."/>
            <person name="Coombs G.H."/>
            <person name="Mottram J.C."/>
            <person name="Tachezy J."/>
            <person name="Fraser-Liggett C.M."/>
            <person name="Johnson P.J."/>
        </authorList>
    </citation>
    <scope>NUCLEOTIDE SEQUENCE [LARGE SCALE GENOMIC DNA]</scope>
    <source>
        <strain evidence="1">G3</strain>
    </source>
</reference>
<evidence type="ECO:0008006" key="3">
    <source>
        <dbReference type="Google" id="ProtNLM"/>
    </source>
</evidence>
<reference evidence="1" key="1">
    <citation type="submission" date="2006-10" db="EMBL/GenBank/DDBJ databases">
        <authorList>
            <person name="Amadeo P."/>
            <person name="Zhao Q."/>
            <person name="Wortman J."/>
            <person name="Fraser-Liggett C."/>
            <person name="Carlton J."/>
        </authorList>
    </citation>
    <scope>NUCLEOTIDE SEQUENCE</scope>
    <source>
        <strain evidence="1">G3</strain>
    </source>
</reference>
<evidence type="ECO:0000313" key="2">
    <source>
        <dbReference type="Proteomes" id="UP000001542"/>
    </source>
</evidence>
<dbReference type="InParanoid" id="A2DSP3"/>